<evidence type="ECO:0000313" key="2">
    <source>
        <dbReference type="EMBL" id="KGO99461.1"/>
    </source>
</evidence>
<protein>
    <submittedName>
        <fullName evidence="2">Uncharacterized protein</fullName>
    </submittedName>
</protein>
<proteinExistence type="predicted"/>
<organism evidence="2 3">
    <name type="scientific">Lysobacter defluvii IMMIB APB-9 = DSM 18482</name>
    <dbReference type="NCBI Taxonomy" id="1385515"/>
    <lineage>
        <taxon>Bacteria</taxon>
        <taxon>Pseudomonadati</taxon>
        <taxon>Pseudomonadota</taxon>
        <taxon>Gammaproteobacteria</taxon>
        <taxon>Lysobacterales</taxon>
        <taxon>Lysobacteraceae</taxon>
        <taxon>Novilysobacter</taxon>
    </lineage>
</organism>
<evidence type="ECO:0000256" key="1">
    <source>
        <dbReference type="SAM" id="MobiDB-lite"/>
    </source>
</evidence>
<name>A0A0A0MC01_9GAMM</name>
<dbReference type="EMBL" id="AVBH01000015">
    <property type="protein sequence ID" value="KGO99461.1"/>
    <property type="molecule type" value="Genomic_DNA"/>
</dbReference>
<keyword evidence="3" id="KW-1185">Reference proteome</keyword>
<feature type="region of interest" description="Disordered" evidence="1">
    <location>
        <begin position="65"/>
        <end position="91"/>
    </location>
</feature>
<dbReference type="AlphaFoldDB" id="A0A0A0MC01"/>
<evidence type="ECO:0000313" key="3">
    <source>
        <dbReference type="Proteomes" id="UP000030003"/>
    </source>
</evidence>
<comment type="caution">
    <text evidence="2">The sequence shown here is derived from an EMBL/GenBank/DDBJ whole genome shotgun (WGS) entry which is preliminary data.</text>
</comment>
<reference evidence="2 3" key="1">
    <citation type="submission" date="2013-08" db="EMBL/GenBank/DDBJ databases">
        <title>Genomic analysis of Lysobacter defluvii.</title>
        <authorList>
            <person name="Wang Q."/>
            <person name="Wang G."/>
        </authorList>
    </citation>
    <scope>NUCLEOTIDE SEQUENCE [LARGE SCALE GENOMIC DNA]</scope>
    <source>
        <strain evidence="2 3">IMMIB APB-9</strain>
    </source>
</reference>
<dbReference type="Proteomes" id="UP000030003">
    <property type="component" value="Unassembled WGS sequence"/>
</dbReference>
<accession>A0A0A0MC01</accession>
<gene>
    <name evidence="2" type="ORF">N791_07415</name>
</gene>
<sequence length="91" mass="9546">MEKEAYSPTLGSTPAMIENAIASGISASATTRPERTSPRTLPNHCWRSFCKSNTDTAPARAWRRLPVGSGKPASLPAGPQNSGFWGGSGAE</sequence>